<accession>A0A9Q1FK84</accession>
<evidence type="ECO:0000313" key="2">
    <source>
        <dbReference type="Proteomes" id="UP001152622"/>
    </source>
</evidence>
<protein>
    <submittedName>
        <fullName evidence="1">Uncharacterized protein</fullName>
    </submittedName>
</protein>
<dbReference type="Proteomes" id="UP001152622">
    <property type="component" value="Chromosome 5"/>
</dbReference>
<comment type="caution">
    <text evidence="1">The sequence shown here is derived from an EMBL/GenBank/DDBJ whole genome shotgun (WGS) entry which is preliminary data.</text>
</comment>
<organism evidence="1 2">
    <name type="scientific">Synaphobranchus kaupii</name>
    <name type="common">Kaup's arrowtooth eel</name>
    <dbReference type="NCBI Taxonomy" id="118154"/>
    <lineage>
        <taxon>Eukaryota</taxon>
        <taxon>Metazoa</taxon>
        <taxon>Chordata</taxon>
        <taxon>Craniata</taxon>
        <taxon>Vertebrata</taxon>
        <taxon>Euteleostomi</taxon>
        <taxon>Actinopterygii</taxon>
        <taxon>Neopterygii</taxon>
        <taxon>Teleostei</taxon>
        <taxon>Anguilliformes</taxon>
        <taxon>Synaphobranchidae</taxon>
        <taxon>Synaphobranchus</taxon>
    </lineage>
</organism>
<keyword evidence="2" id="KW-1185">Reference proteome</keyword>
<sequence length="161" mass="17502">MTRRIFSSHKNSLVMEMFSSPGMLRRARSDLGRFHAAVKGVTECYQLRRGAVMETIKEPPNLSPVAYADPCTLLPSDLAKISVSLNPHQITSKRLWQSAALKPCNSAQNTVTQPGMPSLSPECRHSARNAVTQSGMPSLSPGMPSLSPECCHSAWNAIAKP</sequence>
<dbReference type="EMBL" id="JAINUF010000005">
    <property type="protein sequence ID" value="KAJ8360249.1"/>
    <property type="molecule type" value="Genomic_DNA"/>
</dbReference>
<evidence type="ECO:0000313" key="1">
    <source>
        <dbReference type="EMBL" id="KAJ8360249.1"/>
    </source>
</evidence>
<dbReference type="AlphaFoldDB" id="A0A9Q1FK84"/>
<proteinExistence type="predicted"/>
<gene>
    <name evidence="1" type="ORF">SKAU_G00167740</name>
</gene>
<name>A0A9Q1FK84_SYNKA</name>
<reference evidence="1" key="1">
    <citation type="journal article" date="2023" name="Science">
        <title>Genome structures resolve the early diversification of teleost fishes.</title>
        <authorList>
            <person name="Parey E."/>
            <person name="Louis A."/>
            <person name="Montfort J."/>
            <person name="Bouchez O."/>
            <person name="Roques C."/>
            <person name="Iampietro C."/>
            <person name="Lluch J."/>
            <person name="Castinel A."/>
            <person name="Donnadieu C."/>
            <person name="Desvignes T."/>
            <person name="Floi Bucao C."/>
            <person name="Jouanno E."/>
            <person name="Wen M."/>
            <person name="Mejri S."/>
            <person name="Dirks R."/>
            <person name="Jansen H."/>
            <person name="Henkel C."/>
            <person name="Chen W.J."/>
            <person name="Zahm M."/>
            <person name="Cabau C."/>
            <person name="Klopp C."/>
            <person name="Thompson A.W."/>
            <person name="Robinson-Rechavi M."/>
            <person name="Braasch I."/>
            <person name="Lecointre G."/>
            <person name="Bobe J."/>
            <person name="Postlethwait J.H."/>
            <person name="Berthelot C."/>
            <person name="Roest Crollius H."/>
            <person name="Guiguen Y."/>
        </authorList>
    </citation>
    <scope>NUCLEOTIDE SEQUENCE</scope>
    <source>
        <strain evidence="1">WJC10195</strain>
    </source>
</reference>